<dbReference type="InterPro" id="IPR036291">
    <property type="entry name" value="NAD(P)-bd_dom_sf"/>
</dbReference>
<dbReference type="Gene3D" id="3.90.180.10">
    <property type="entry name" value="Medium-chain alcohol dehydrogenases, catalytic domain"/>
    <property type="match status" value="1"/>
</dbReference>
<dbReference type="AlphaFoldDB" id="A0AAU7V194"/>
<dbReference type="Pfam" id="PF08240">
    <property type="entry name" value="ADH_N"/>
    <property type="match status" value="1"/>
</dbReference>
<dbReference type="GO" id="GO:0016491">
    <property type="term" value="F:oxidoreductase activity"/>
    <property type="evidence" value="ECO:0007669"/>
    <property type="project" value="UniProtKB-KW"/>
</dbReference>
<dbReference type="PANTHER" id="PTHR43189:SF1">
    <property type="entry name" value="ZINC-TYPE ALCOHOL DEHYDROGENASE-LIKE PROTEIN C1198.01"/>
    <property type="match status" value="1"/>
</dbReference>
<evidence type="ECO:0000313" key="4">
    <source>
        <dbReference type="EMBL" id="XBW05778.1"/>
    </source>
</evidence>
<evidence type="ECO:0000256" key="1">
    <source>
        <dbReference type="ARBA" id="ARBA00023002"/>
    </source>
</evidence>
<dbReference type="SUPFAM" id="SSF50129">
    <property type="entry name" value="GroES-like"/>
    <property type="match status" value="1"/>
</dbReference>
<dbReference type="InterPro" id="IPR002328">
    <property type="entry name" value="ADH_Zn_CS"/>
</dbReference>
<gene>
    <name evidence="4" type="ORF">RBB84_07625</name>
</gene>
<dbReference type="SUPFAM" id="SSF51735">
    <property type="entry name" value="NAD(P)-binding Rossmann-fold domains"/>
    <property type="match status" value="1"/>
</dbReference>
<dbReference type="PANTHER" id="PTHR43189">
    <property type="entry name" value="ZINC-TYPE ALCOHOL DEHYDROGENASE-LIKE PROTEIN C1198.01-RELATED"/>
    <property type="match status" value="1"/>
</dbReference>
<accession>A0AAU7V194</accession>
<dbReference type="PROSITE" id="PS00059">
    <property type="entry name" value="ADH_ZINC"/>
    <property type="match status" value="1"/>
</dbReference>
<dbReference type="CDD" id="cd08262">
    <property type="entry name" value="Zn_ADH8"/>
    <property type="match status" value="1"/>
</dbReference>
<evidence type="ECO:0000259" key="3">
    <source>
        <dbReference type="Pfam" id="PF08240"/>
    </source>
</evidence>
<reference evidence="4" key="1">
    <citation type="submission" date="2023-08" db="EMBL/GenBank/DDBJ databases">
        <title>The novel hydrolase IpcH responsible for the initial isoprocarb degradation step in Rhodococcus sp. D-6.</title>
        <authorList>
            <person name="Zhu Q."/>
        </authorList>
    </citation>
    <scope>NUCLEOTIDE SEQUENCE</scope>
    <source>
        <strain evidence="4">D-6</strain>
    </source>
</reference>
<sequence>MKAVSCHRATLSVVDIPTPGPNRGQLLLDVVRCGICGSDLHARDHIDELTEAMSALGVKHAAGSDMPFVFGHEFCGEVAERGRGVSGRFKPGSRVVSFPLLRDRNGVHMTGLSPAAPGAYAEQVLAEAALSFVVPNGLSSDIAALTEPMAVALHAVRRSDISRRDTAIVVGCGPVGLAIVCHLKAQGVETIVASDPSPGRRELARRCGATLVVDPTQNSPYAAAPGVTSGTELYELGTTSMEKLRRLPGWVPLYRIAEKLGTTTPKRPVIFECVGTPGMLDSVLTSAPFHSRVVVAGVCMGTDRFRPMLATGKEIDLRFVFAYTPLEFRDTLHLLAEGKVDATAMVTGTVGLHDVPSTFEALRTPQDQAKVLIDPSLGRPRHRPSTRCTAGTRERRSGG</sequence>
<dbReference type="RefSeq" id="WP_082920958.1">
    <property type="nucleotide sequence ID" value="NZ_CP132970.1"/>
</dbReference>
<dbReference type="EMBL" id="CP132970">
    <property type="protein sequence ID" value="XBW05778.1"/>
    <property type="molecule type" value="Genomic_DNA"/>
</dbReference>
<name>A0AAU7V194_9NOCA</name>
<feature type="domain" description="Alcohol dehydrogenase-like N-terminal" evidence="3">
    <location>
        <begin position="23"/>
        <end position="134"/>
    </location>
</feature>
<evidence type="ECO:0000256" key="2">
    <source>
        <dbReference type="SAM" id="MobiDB-lite"/>
    </source>
</evidence>
<feature type="region of interest" description="Disordered" evidence="2">
    <location>
        <begin position="376"/>
        <end position="399"/>
    </location>
</feature>
<dbReference type="KEGG" id="rhox:RBB84_07625"/>
<organism evidence="4">
    <name type="scientific">Rhodococcus sp. D-6</name>
    <dbReference type="NCBI Taxonomy" id="1387842"/>
    <lineage>
        <taxon>Bacteria</taxon>
        <taxon>Bacillati</taxon>
        <taxon>Actinomycetota</taxon>
        <taxon>Actinomycetes</taxon>
        <taxon>Mycobacteriales</taxon>
        <taxon>Nocardiaceae</taxon>
        <taxon>Rhodococcus</taxon>
    </lineage>
</organism>
<dbReference type="InterPro" id="IPR011032">
    <property type="entry name" value="GroES-like_sf"/>
</dbReference>
<dbReference type="InterPro" id="IPR013154">
    <property type="entry name" value="ADH-like_N"/>
</dbReference>
<proteinExistence type="predicted"/>
<keyword evidence="1" id="KW-0560">Oxidoreductase</keyword>
<protein>
    <submittedName>
        <fullName evidence="4">Zinc-binding dehydrogenase</fullName>
    </submittedName>
</protein>
<dbReference type="Gene3D" id="3.40.50.720">
    <property type="entry name" value="NAD(P)-binding Rossmann-like Domain"/>
    <property type="match status" value="1"/>
</dbReference>
<dbReference type="GO" id="GO:0008270">
    <property type="term" value="F:zinc ion binding"/>
    <property type="evidence" value="ECO:0007669"/>
    <property type="project" value="InterPro"/>
</dbReference>